<evidence type="ECO:0000256" key="5">
    <source>
        <dbReference type="ARBA" id="ARBA00023014"/>
    </source>
</evidence>
<dbReference type="PANTHER" id="PTHR30290">
    <property type="entry name" value="PERIPLASMIC BINDING COMPONENT OF ABC TRANSPORTER"/>
    <property type="match status" value="1"/>
</dbReference>
<dbReference type="RefSeq" id="WP_093394968.1">
    <property type="nucleotide sequence ID" value="NZ_FOUU01000005.1"/>
</dbReference>
<evidence type="ECO:0000313" key="8">
    <source>
        <dbReference type="Proteomes" id="UP000199611"/>
    </source>
</evidence>
<keyword evidence="5" id="KW-0408">Iron</keyword>
<protein>
    <submittedName>
        <fullName evidence="7">Peptide/nickel transport system substrate-binding protein</fullName>
    </submittedName>
</protein>
<proteinExistence type="inferred from homology"/>
<dbReference type="GO" id="GO:1904680">
    <property type="term" value="F:peptide transmembrane transporter activity"/>
    <property type="evidence" value="ECO:0007669"/>
    <property type="project" value="TreeGrafter"/>
</dbReference>
<dbReference type="InterPro" id="IPR006311">
    <property type="entry name" value="TAT_signal"/>
</dbReference>
<dbReference type="SUPFAM" id="SSF53850">
    <property type="entry name" value="Periplasmic binding protein-like II"/>
    <property type="match status" value="1"/>
</dbReference>
<dbReference type="Gene3D" id="3.90.76.10">
    <property type="entry name" value="Dipeptide-binding Protein, Domain 1"/>
    <property type="match status" value="1"/>
</dbReference>
<comment type="subcellular location">
    <subcellularLocation>
        <location evidence="1">Cell envelope</location>
    </subcellularLocation>
</comment>
<organism evidence="7 8">
    <name type="scientific">Thermodesulforhabdus norvegica</name>
    <dbReference type="NCBI Taxonomy" id="39841"/>
    <lineage>
        <taxon>Bacteria</taxon>
        <taxon>Pseudomonadati</taxon>
        <taxon>Thermodesulfobacteriota</taxon>
        <taxon>Syntrophobacteria</taxon>
        <taxon>Syntrophobacterales</taxon>
        <taxon>Thermodesulforhabdaceae</taxon>
        <taxon>Thermodesulforhabdus</taxon>
    </lineage>
</organism>
<dbReference type="InterPro" id="IPR030678">
    <property type="entry name" value="Peptide/Ni-bd"/>
</dbReference>
<dbReference type="Proteomes" id="UP000199611">
    <property type="component" value="Unassembled WGS sequence"/>
</dbReference>
<evidence type="ECO:0000256" key="1">
    <source>
        <dbReference type="ARBA" id="ARBA00004196"/>
    </source>
</evidence>
<dbReference type="CDD" id="cd08503">
    <property type="entry name" value="PBP2_NikA_DppA_OppA_like_17"/>
    <property type="match status" value="1"/>
</dbReference>
<dbReference type="GO" id="GO:0015833">
    <property type="term" value="P:peptide transport"/>
    <property type="evidence" value="ECO:0007669"/>
    <property type="project" value="TreeGrafter"/>
</dbReference>
<dbReference type="Pfam" id="PF00496">
    <property type="entry name" value="SBP_bac_5"/>
    <property type="match status" value="1"/>
</dbReference>
<dbReference type="GO" id="GO:0051536">
    <property type="term" value="F:iron-sulfur cluster binding"/>
    <property type="evidence" value="ECO:0007669"/>
    <property type="project" value="UniProtKB-KW"/>
</dbReference>
<gene>
    <name evidence="7" type="ORF">SAMN05660836_01679</name>
</gene>
<dbReference type="Gene3D" id="3.40.190.10">
    <property type="entry name" value="Periplasmic binding protein-like II"/>
    <property type="match status" value="1"/>
</dbReference>
<keyword evidence="3" id="KW-0813">Transport</keyword>
<keyword evidence="5" id="KW-0411">Iron-sulfur</keyword>
<accession>A0A1I4U785</accession>
<dbReference type="PIRSF" id="PIRSF002741">
    <property type="entry name" value="MppA"/>
    <property type="match status" value="1"/>
</dbReference>
<sequence length="551" mass="62602">MGSGKIHEQVFELKSEMEKGRLSRRDFIRYATLLGVSLPVALRMAGLGPSSKAYAAPVSRGGVIKVSSQVHKITHPAQISWLAPSNQCRHIAEYLTFTDSNNITHPYLLKNWEVSEDLKTWTLNLREGIKFNNGDEFTADDVIFTMNQWLNKDVGSSMLGLMGGYLDPTGIEKVNKYQVRLHLKRPEIAVPEHLFHYPALIVNHRTFEGDFIKKPHGTGPFVLVEYREGERCVLKARKDYWQKGADGRPLPYLDGIEFLDMGAEMAPHIGALKTGEIHIIEASDMGGTDLYLSFKDDPNVSVHAVATAQTRVLRMRVDIKPWNDNRVRKALKLCQNREKILALAYYNQGLLGQDFHVYPKHPEYCPKPVPKYDPEQARKLLEEAGYPEGLEVNLAVGSDWTDVVRYAEILKEDAAPAGFRINIQTMPASQYWEKWTEVDLGITPWTHRPLGTMVLNLAYIADDDGKPVPWNETRWVDKEFCELVAQANGILNVEERRKVFCKIEDIMMERGPIGISYWRNSWLPARKVVHNVSAHPTGYLVLNEAWIAKKA</sequence>
<evidence type="ECO:0000259" key="6">
    <source>
        <dbReference type="Pfam" id="PF00496"/>
    </source>
</evidence>
<evidence type="ECO:0000256" key="4">
    <source>
        <dbReference type="ARBA" id="ARBA00022729"/>
    </source>
</evidence>
<dbReference type="PROSITE" id="PS51318">
    <property type="entry name" value="TAT"/>
    <property type="match status" value="1"/>
</dbReference>
<dbReference type="InterPro" id="IPR039424">
    <property type="entry name" value="SBP_5"/>
</dbReference>
<dbReference type="GO" id="GO:0043190">
    <property type="term" value="C:ATP-binding cassette (ABC) transporter complex"/>
    <property type="evidence" value="ECO:0007669"/>
    <property type="project" value="InterPro"/>
</dbReference>
<dbReference type="EMBL" id="FOUU01000005">
    <property type="protein sequence ID" value="SFM84819.1"/>
    <property type="molecule type" value="Genomic_DNA"/>
</dbReference>
<feature type="domain" description="Solute-binding protein family 5" evidence="6">
    <location>
        <begin position="105"/>
        <end position="447"/>
    </location>
</feature>
<evidence type="ECO:0000256" key="3">
    <source>
        <dbReference type="ARBA" id="ARBA00022448"/>
    </source>
</evidence>
<dbReference type="STRING" id="39841.SAMN05660836_01679"/>
<name>A0A1I4U785_9BACT</name>
<keyword evidence="8" id="KW-1185">Reference proteome</keyword>
<dbReference type="Gene3D" id="3.10.105.10">
    <property type="entry name" value="Dipeptide-binding Protein, Domain 3"/>
    <property type="match status" value="1"/>
</dbReference>
<evidence type="ECO:0000313" key="7">
    <source>
        <dbReference type="EMBL" id="SFM84819.1"/>
    </source>
</evidence>
<dbReference type="GO" id="GO:0030288">
    <property type="term" value="C:outer membrane-bounded periplasmic space"/>
    <property type="evidence" value="ECO:0007669"/>
    <property type="project" value="UniProtKB-ARBA"/>
</dbReference>
<dbReference type="AlphaFoldDB" id="A0A1I4U785"/>
<keyword evidence="4" id="KW-0732">Signal</keyword>
<keyword evidence="5" id="KW-0479">Metal-binding</keyword>
<evidence type="ECO:0000256" key="2">
    <source>
        <dbReference type="ARBA" id="ARBA00005695"/>
    </source>
</evidence>
<dbReference type="PANTHER" id="PTHR30290:SF10">
    <property type="entry name" value="PERIPLASMIC OLIGOPEPTIDE-BINDING PROTEIN-RELATED"/>
    <property type="match status" value="1"/>
</dbReference>
<dbReference type="InterPro" id="IPR000914">
    <property type="entry name" value="SBP_5_dom"/>
</dbReference>
<reference evidence="7 8" key="1">
    <citation type="submission" date="2016-10" db="EMBL/GenBank/DDBJ databases">
        <authorList>
            <person name="de Groot N.N."/>
        </authorList>
    </citation>
    <scope>NUCLEOTIDE SEQUENCE [LARGE SCALE GENOMIC DNA]</scope>
    <source>
        <strain evidence="7 8">DSM 9990</strain>
    </source>
</reference>
<dbReference type="OrthoDB" id="9803988at2"/>
<comment type="similarity">
    <text evidence="2">Belongs to the bacterial solute-binding protein 5 family.</text>
</comment>